<protein>
    <submittedName>
        <fullName evidence="2">Uncharacterized protein</fullName>
    </submittedName>
</protein>
<evidence type="ECO:0000313" key="2">
    <source>
        <dbReference type="EMBL" id="PFH45324.1"/>
    </source>
</evidence>
<sequence>MSDLDADLYGDLYGNDETDFDQVPEEKERDAQAAAEPPAATMTPTPSTTTDPRLAGKVEPQKVVSTTIASTTTTTNNTYAPSTTSSTPTQSLTPQVPQQQGTIPSTVNSQVNTMPVTQKIPTYEQPQSGYRDSPSRHSVERTIRPSEMKDEG</sequence>
<feature type="compositionally biased region" description="Basic and acidic residues" evidence="1">
    <location>
        <begin position="133"/>
        <end position="152"/>
    </location>
</feature>
<dbReference type="AlphaFoldDB" id="A0A2A9N8F7"/>
<evidence type="ECO:0000256" key="1">
    <source>
        <dbReference type="SAM" id="MobiDB-lite"/>
    </source>
</evidence>
<feature type="region of interest" description="Disordered" evidence="1">
    <location>
        <begin position="1"/>
        <end position="152"/>
    </location>
</feature>
<dbReference type="Proteomes" id="UP000242287">
    <property type="component" value="Unassembled WGS sequence"/>
</dbReference>
<keyword evidence="3" id="KW-1185">Reference proteome</keyword>
<accession>A0A2A9N8F7</accession>
<proteinExistence type="predicted"/>
<gene>
    <name evidence="2" type="ORF">AMATHDRAFT_9488</name>
</gene>
<evidence type="ECO:0000313" key="3">
    <source>
        <dbReference type="Proteomes" id="UP000242287"/>
    </source>
</evidence>
<name>A0A2A9N8F7_9AGAR</name>
<feature type="compositionally biased region" description="Low complexity" evidence="1">
    <location>
        <begin position="32"/>
        <end position="52"/>
    </location>
</feature>
<dbReference type="STRING" id="703135.A0A2A9N8F7"/>
<organism evidence="2 3">
    <name type="scientific">Amanita thiersii Skay4041</name>
    <dbReference type="NCBI Taxonomy" id="703135"/>
    <lineage>
        <taxon>Eukaryota</taxon>
        <taxon>Fungi</taxon>
        <taxon>Dikarya</taxon>
        <taxon>Basidiomycota</taxon>
        <taxon>Agaricomycotina</taxon>
        <taxon>Agaricomycetes</taxon>
        <taxon>Agaricomycetidae</taxon>
        <taxon>Agaricales</taxon>
        <taxon>Pluteineae</taxon>
        <taxon>Amanitaceae</taxon>
        <taxon>Amanita</taxon>
    </lineage>
</organism>
<reference evidence="2 3" key="1">
    <citation type="submission" date="2014-02" db="EMBL/GenBank/DDBJ databases">
        <title>Transposable element dynamics among asymbiotic and ectomycorrhizal Amanita fungi.</title>
        <authorList>
            <consortium name="DOE Joint Genome Institute"/>
            <person name="Hess J."/>
            <person name="Skrede I."/>
            <person name="Wolfe B."/>
            <person name="LaButti K."/>
            <person name="Ohm R.A."/>
            <person name="Grigoriev I.V."/>
            <person name="Pringle A."/>
        </authorList>
    </citation>
    <scope>NUCLEOTIDE SEQUENCE [LARGE SCALE GENOMIC DNA]</scope>
    <source>
        <strain evidence="2 3">SKay4041</strain>
    </source>
</reference>
<feature type="compositionally biased region" description="Low complexity" evidence="1">
    <location>
        <begin position="65"/>
        <end position="100"/>
    </location>
</feature>
<dbReference type="OrthoDB" id="3056853at2759"/>
<dbReference type="EMBL" id="KZ302435">
    <property type="protein sequence ID" value="PFH45324.1"/>
    <property type="molecule type" value="Genomic_DNA"/>
</dbReference>
<feature type="compositionally biased region" description="Acidic residues" evidence="1">
    <location>
        <begin position="1"/>
        <end position="23"/>
    </location>
</feature>
<feature type="compositionally biased region" description="Polar residues" evidence="1">
    <location>
        <begin position="101"/>
        <end position="130"/>
    </location>
</feature>